<dbReference type="Pfam" id="PF03176">
    <property type="entry name" value="MMPL"/>
    <property type="match status" value="2"/>
</dbReference>
<feature type="transmembrane region" description="Helical" evidence="8">
    <location>
        <begin position="708"/>
        <end position="728"/>
    </location>
</feature>
<feature type="transmembrane region" description="Helical" evidence="8">
    <location>
        <begin position="204"/>
        <end position="225"/>
    </location>
</feature>
<evidence type="ECO:0000256" key="2">
    <source>
        <dbReference type="ARBA" id="ARBA00010157"/>
    </source>
</evidence>
<feature type="region of interest" description="Disordered" evidence="7">
    <location>
        <begin position="746"/>
        <end position="774"/>
    </location>
</feature>
<keyword evidence="11" id="KW-1185">Reference proteome</keyword>
<feature type="transmembrane region" description="Helical" evidence="8">
    <location>
        <begin position="307"/>
        <end position="331"/>
    </location>
</feature>
<keyword evidence="5 8" id="KW-1133">Transmembrane helix</keyword>
<sequence length="774" mass="80994">MMSRLFSHLGRFTIRFRWAVVAVWLVGTISAAVLLPSLGSQVQEQNSSFLPANAPSERAAALAAPLERKGVTPVLVVATSTSKHFDTADQRTLARIATAAKVVPTVVKVFNAGLAPDGRAAELIVQSSVSPKGTPATRLIDNLDKIVSTTPSPPGFTAHLAGSLAINVANQHASGHQTKQAQALSILFILVMLFLIFRSVLAPLVTLLPAALVVTLASSVIASTGVPISSFAQILLVVLVLGAGTDYGLFLVFRVREELRQGLAPHASVVRAVTKVGESITFSAGTVIVALLSLLLARFGIYHDLGVPLAIAIGFMLLAGLTLLPALLAILGRAVFWPSKVTVHADQEGIWHRITTRLLRRPVVTLGVALLFFGLLATGVAGYHPSGFGGNTSAPPGTDASLGQAALLANFPKASANPTNLVFKLAKPAWVDPQVLTVLQSHLHSSGQFTRLLGPLDPNGTVLKPAELATLHRQLGPPGLLPVAPAAGTGVPLDVYEAYRSTSQLVSANGRTIQFEATLAAGSPTTTQAMLAIPAIRSAVADAAHAVRAQASGVAGEAAGIYDVNQISSNDLLRIVPLAILLIGLLLVLVLRSLVAPLYLIASVALSYLAALGLTVLLFVDIDGQSGLVFILPFLMFIFLLALGEDYNILVMSRIREEAQRLPLRRAIAKAIGATGPTVTSAGLVLAGTFGVLVIVSGGGANASQYQAIGAGLALGILMDTFLVRTVMIPSVVAILGRYNWWPATPSQNEEPNTRKSVIANDTDESATDDRVIM</sequence>
<evidence type="ECO:0000259" key="9">
    <source>
        <dbReference type="PROSITE" id="PS50156"/>
    </source>
</evidence>
<evidence type="ECO:0000256" key="5">
    <source>
        <dbReference type="ARBA" id="ARBA00022989"/>
    </source>
</evidence>
<feature type="transmembrane region" description="Helical" evidence="8">
    <location>
        <begin position="181"/>
        <end position="197"/>
    </location>
</feature>
<dbReference type="InterPro" id="IPR000731">
    <property type="entry name" value="SSD"/>
</dbReference>
<evidence type="ECO:0000256" key="8">
    <source>
        <dbReference type="SAM" id="Phobius"/>
    </source>
</evidence>
<keyword evidence="3" id="KW-1003">Cell membrane</keyword>
<dbReference type="InterPro" id="IPR050545">
    <property type="entry name" value="Mycobact_MmpL"/>
</dbReference>
<feature type="transmembrane region" description="Helical" evidence="8">
    <location>
        <begin position="626"/>
        <end position="650"/>
    </location>
</feature>
<dbReference type="Gene3D" id="1.20.1640.10">
    <property type="entry name" value="Multidrug efflux transporter AcrB transmembrane domain"/>
    <property type="match status" value="2"/>
</dbReference>
<evidence type="ECO:0000256" key="4">
    <source>
        <dbReference type="ARBA" id="ARBA00022692"/>
    </source>
</evidence>
<feature type="domain" description="SSD" evidence="9">
    <location>
        <begin position="204"/>
        <end position="330"/>
    </location>
</feature>
<feature type="transmembrane region" description="Helical" evidence="8">
    <location>
        <begin position="671"/>
        <end position="696"/>
    </location>
</feature>
<protein>
    <submittedName>
        <fullName evidence="10">MMPL family transporter</fullName>
    </submittedName>
</protein>
<organism evidence="10 11">
    <name type="scientific">Ferrimicrobium acidiphilum</name>
    <dbReference type="NCBI Taxonomy" id="121039"/>
    <lineage>
        <taxon>Bacteria</taxon>
        <taxon>Bacillati</taxon>
        <taxon>Actinomycetota</taxon>
        <taxon>Acidimicrobiia</taxon>
        <taxon>Acidimicrobiales</taxon>
        <taxon>Acidimicrobiaceae</taxon>
        <taxon>Ferrimicrobium</taxon>
    </lineage>
</organism>
<evidence type="ECO:0000313" key="10">
    <source>
        <dbReference type="EMBL" id="MEX6429913.1"/>
    </source>
</evidence>
<feature type="transmembrane region" description="Helical" evidence="8">
    <location>
        <begin position="598"/>
        <end position="620"/>
    </location>
</feature>
<dbReference type="EMBL" id="JBFSHR010000029">
    <property type="protein sequence ID" value="MEX6429913.1"/>
    <property type="molecule type" value="Genomic_DNA"/>
</dbReference>
<evidence type="ECO:0000313" key="11">
    <source>
        <dbReference type="Proteomes" id="UP001560267"/>
    </source>
</evidence>
<comment type="similarity">
    <text evidence="2">Belongs to the resistance-nodulation-cell division (RND) (TC 2.A.6) family. MmpL subfamily.</text>
</comment>
<keyword evidence="4 8" id="KW-0812">Transmembrane</keyword>
<dbReference type="PANTHER" id="PTHR33406">
    <property type="entry name" value="MEMBRANE PROTEIN MJ1562-RELATED"/>
    <property type="match status" value="1"/>
</dbReference>
<feature type="transmembrane region" description="Helical" evidence="8">
    <location>
        <begin position="572"/>
        <end position="591"/>
    </location>
</feature>
<gene>
    <name evidence="10" type="ORF">AB6A68_08685</name>
</gene>
<reference evidence="10 11" key="1">
    <citation type="submission" date="2024-07" db="EMBL/GenBank/DDBJ databases">
        <title>Draft Genome Sequence of Ferrimicrobium acidiphilum Strain YE2023, Isolated from a Pulp of Bioleach Reactor.</title>
        <authorList>
            <person name="Elkina Y.A."/>
            <person name="Bulaeva A.G."/>
            <person name="Beletsky A.V."/>
            <person name="Mardanov A.V."/>
        </authorList>
    </citation>
    <scope>NUCLEOTIDE SEQUENCE [LARGE SCALE GENOMIC DNA]</scope>
    <source>
        <strain evidence="10 11">YE2023</strain>
    </source>
</reference>
<evidence type="ECO:0000256" key="1">
    <source>
        <dbReference type="ARBA" id="ARBA00004651"/>
    </source>
</evidence>
<dbReference type="PANTHER" id="PTHR33406:SF6">
    <property type="entry name" value="MEMBRANE PROTEIN YDGH-RELATED"/>
    <property type="match status" value="1"/>
</dbReference>
<dbReference type="SUPFAM" id="SSF82866">
    <property type="entry name" value="Multidrug efflux transporter AcrB transmembrane domain"/>
    <property type="match status" value="2"/>
</dbReference>
<keyword evidence="6 8" id="KW-0472">Membrane</keyword>
<dbReference type="InterPro" id="IPR004869">
    <property type="entry name" value="MMPL_dom"/>
</dbReference>
<evidence type="ECO:0000256" key="3">
    <source>
        <dbReference type="ARBA" id="ARBA00022475"/>
    </source>
</evidence>
<feature type="transmembrane region" description="Helical" evidence="8">
    <location>
        <begin position="363"/>
        <end position="383"/>
    </location>
</feature>
<feature type="domain" description="SSD" evidence="9">
    <location>
        <begin position="601"/>
        <end position="734"/>
    </location>
</feature>
<feature type="transmembrane region" description="Helical" evidence="8">
    <location>
        <begin position="280"/>
        <end position="301"/>
    </location>
</feature>
<dbReference type="PROSITE" id="PS50156">
    <property type="entry name" value="SSD"/>
    <property type="match status" value="2"/>
</dbReference>
<feature type="transmembrane region" description="Helical" evidence="8">
    <location>
        <begin position="231"/>
        <end position="253"/>
    </location>
</feature>
<dbReference type="Proteomes" id="UP001560267">
    <property type="component" value="Unassembled WGS sequence"/>
</dbReference>
<evidence type="ECO:0000256" key="7">
    <source>
        <dbReference type="SAM" id="MobiDB-lite"/>
    </source>
</evidence>
<comment type="subcellular location">
    <subcellularLocation>
        <location evidence="1">Cell membrane</location>
        <topology evidence="1">Multi-pass membrane protein</topology>
    </subcellularLocation>
</comment>
<name>A0ABV3Y5X7_9ACTN</name>
<comment type="caution">
    <text evidence="10">The sequence shown here is derived from an EMBL/GenBank/DDBJ whole genome shotgun (WGS) entry which is preliminary data.</text>
</comment>
<evidence type="ECO:0000256" key="6">
    <source>
        <dbReference type="ARBA" id="ARBA00023136"/>
    </source>
</evidence>
<dbReference type="RefSeq" id="WP_276945171.1">
    <property type="nucleotide sequence ID" value="NZ_DAHZQU010000135.1"/>
</dbReference>
<accession>A0ABV3Y5X7</accession>
<proteinExistence type="inferred from homology"/>